<proteinExistence type="predicted"/>
<dbReference type="Proteomes" id="UP001190700">
    <property type="component" value="Unassembled WGS sequence"/>
</dbReference>
<comment type="caution">
    <text evidence="2">The sequence shown here is derived from an EMBL/GenBank/DDBJ whole genome shotgun (WGS) entry which is preliminary data.</text>
</comment>
<reference evidence="2 3" key="1">
    <citation type="journal article" date="2015" name="Genome Biol. Evol.">
        <title>Comparative Genomics of a Bacterivorous Green Alga Reveals Evolutionary Causalities and Consequences of Phago-Mixotrophic Mode of Nutrition.</title>
        <authorList>
            <person name="Burns J.A."/>
            <person name="Paasch A."/>
            <person name="Narechania A."/>
            <person name="Kim E."/>
        </authorList>
    </citation>
    <scope>NUCLEOTIDE SEQUENCE [LARGE SCALE GENOMIC DNA]</scope>
    <source>
        <strain evidence="2 3">PLY_AMNH</strain>
    </source>
</reference>
<organism evidence="2 3">
    <name type="scientific">Cymbomonas tetramitiformis</name>
    <dbReference type="NCBI Taxonomy" id="36881"/>
    <lineage>
        <taxon>Eukaryota</taxon>
        <taxon>Viridiplantae</taxon>
        <taxon>Chlorophyta</taxon>
        <taxon>Pyramimonadophyceae</taxon>
        <taxon>Pyramimonadales</taxon>
        <taxon>Pyramimonadaceae</taxon>
        <taxon>Cymbomonas</taxon>
    </lineage>
</organism>
<dbReference type="EMBL" id="LGRX02008550">
    <property type="protein sequence ID" value="KAK3273302.1"/>
    <property type="molecule type" value="Genomic_DNA"/>
</dbReference>
<keyword evidence="3" id="KW-1185">Reference proteome</keyword>
<sequence length="191" mass="21277">MTTATDEAVYMENKVQSNIDRLVEKLLAYIFVWRGLTYSDKVGEELQRIKLDLSEPHVWEEKTKAEASPREVAQAILKVAEIATAIESRKEKKAHSSRSAEQTGRTTNFIPTSVISADIGSETTAYDAPPRMARNREYVAALFWVLSNNEDTSCIPFELAAIGAELCSSEEPPVPEEEGPGPSTQFRKAHF</sequence>
<evidence type="ECO:0000313" key="3">
    <source>
        <dbReference type="Proteomes" id="UP001190700"/>
    </source>
</evidence>
<evidence type="ECO:0000313" key="2">
    <source>
        <dbReference type="EMBL" id="KAK3273302.1"/>
    </source>
</evidence>
<protein>
    <submittedName>
        <fullName evidence="2">Uncharacterized protein</fullName>
    </submittedName>
</protein>
<name>A0AAE0L661_9CHLO</name>
<dbReference type="AlphaFoldDB" id="A0AAE0L661"/>
<gene>
    <name evidence="2" type="ORF">CYMTET_18449</name>
</gene>
<evidence type="ECO:0000256" key="1">
    <source>
        <dbReference type="SAM" id="MobiDB-lite"/>
    </source>
</evidence>
<feature type="region of interest" description="Disordered" evidence="1">
    <location>
        <begin position="169"/>
        <end position="191"/>
    </location>
</feature>
<accession>A0AAE0L661</accession>